<comment type="caution">
    <text evidence="1">The sequence shown here is derived from an EMBL/GenBank/DDBJ whole genome shotgun (WGS) entry which is preliminary data.</text>
</comment>
<sequence length="201" mass="21511">MVSPLITAAAFGIRMKLCQTARMGNGRQLCPSLYSAGPPRRAETGIQDGCAAPWCWAWPLRFQPVRTIHRTTDRMADTAAIITATTVRAPFTAATTPPVPTGARKPVTARRSSAAMRKYAGIISNHTSGLSGSAFMRLISIATHSEGSRAPMTIEAGLRGRDISIGSNISDIDRQPTAHRIRAGHSALTSTCFRLAKQKPA</sequence>
<organism evidence="1 2">
    <name type="scientific">Pusillimonas noertemannii</name>
    <dbReference type="NCBI Taxonomy" id="305977"/>
    <lineage>
        <taxon>Bacteria</taxon>
        <taxon>Pseudomonadati</taxon>
        <taxon>Pseudomonadota</taxon>
        <taxon>Betaproteobacteria</taxon>
        <taxon>Burkholderiales</taxon>
        <taxon>Alcaligenaceae</taxon>
        <taxon>Pusillimonas</taxon>
    </lineage>
</organism>
<protein>
    <submittedName>
        <fullName evidence="1">Uncharacterized protein</fullName>
    </submittedName>
</protein>
<proteinExistence type="predicted"/>
<evidence type="ECO:0000313" key="1">
    <source>
        <dbReference type="EMBL" id="PVY62599.1"/>
    </source>
</evidence>
<name>A0A2U1CNL4_9BURK</name>
<dbReference type="Proteomes" id="UP000246145">
    <property type="component" value="Unassembled WGS sequence"/>
</dbReference>
<accession>A0A2U1CNL4</accession>
<reference evidence="1 2" key="1">
    <citation type="submission" date="2018-04" db="EMBL/GenBank/DDBJ databases">
        <title>Genomic Encyclopedia of Type Strains, Phase IV (KMG-IV): sequencing the most valuable type-strain genomes for metagenomic binning, comparative biology and taxonomic classification.</title>
        <authorList>
            <person name="Goeker M."/>
        </authorList>
    </citation>
    <scope>NUCLEOTIDE SEQUENCE [LARGE SCALE GENOMIC DNA]</scope>
    <source>
        <strain evidence="1 2">DSM 10065</strain>
    </source>
</reference>
<gene>
    <name evidence="1" type="ORF">C7440_2093</name>
</gene>
<evidence type="ECO:0000313" key="2">
    <source>
        <dbReference type="Proteomes" id="UP000246145"/>
    </source>
</evidence>
<keyword evidence="2" id="KW-1185">Reference proteome</keyword>
<dbReference type="EMBL" id="QEKO01000002">
    <property type="protein sequence ID" value="PVY62599.1"/>
    <property type="molecule type" value="Genomic_DNA"/>
</dbReference>
<dbReference type="AlphaFoldDB" id="A0A2U1CNL4"/>